<dbReference type="InterPro" id="IPR029229">
    <property type="entry name" value="Alkyl_sulf_C"/>
</dbReference>
<dbReference type="InterPro" id="IPR052195">
    <property type="entry name" value="Bact_Alkyl/Aryl-Sulfatase"/>
</dbReference>
<dbReference type="Proteomes" id="UP001210126">
    <property type="component" value="Unassembled WGS sequence"/>
</dbReference>
<protein>
    <submittedName>
        <fullName evidence="2">Alkyl sulfatase C-terminal domain-containing protein</fullName>
    </submittedName>
</protein>
<dbReference type="EMBL" id="JAQMPJ010000003">
    <property type="protein sequence ID" value="MDB9004572.1"/>
    <property type="molecule type" value="Genomic_DNA"/>
</dbReference>
<comment type="caution">
    <text evidence="2">The sequence shown here is derived from an EMBL/GenBank/DDBJ whole genome shotgun (WGS) entry which is preliminary data.</text>
</comment>
<evidence type="ECO:0000259" key="1">
    <source>
        <dbReference type="Pfam" id="PF14864"/>
    </source>
</evidence>
<reference evidence="2" key="1">
    <citation type="submission" date="2023-01" db="EMBL/GenBank/DDBJ databases">
        <title>Human gut microbiome strain richness.</title>
        <authorList>
            <person name="Chen-Liaw A."/>
        </authorList>
    </citation>
    <scope>NUCLEOTIDE SEQUENCE</scope>
    <source>
        <strain evidence="2">RTP21484st1_E5_RTP21484_190118</strain>
    </source>
</reference>
<dbReference type="Gene3D" id="3.30.1050.10">
    <property type="entry name" value="SCP2 sterol-binding domain"/>
    <property type="match status" value="1"/>
</dbReference>
<name>A0AB35J9Q1_PARDI</name>
<dbReference type="SUPFAM" id="SSF55718">
    <property type="entry name" value="SCP-like"/>
    <property type="match status" value="1"/>
</dbReference>
<evidence type="ECO:0000313" key="2">
    <source>
        <dbReference type="EMBL" id="MDB9004572.1"/>
    </source>
</evidence>
<dbReference type="InterPro" id="IPR036527">
    <property type="entry name" value="SCP2_sterol-bd_dom_sf"/>
</dbReference>
<dbReference type="Pfam" id="PF14864">
    <property type="entry name" value="Alkyl_sulf_C"/>
    <property type="match status" value="1"/>
</dbReference>
<dbReference type="PANTHER" id="PTHR43223:SF2">
    <property type="entry name" value="METALLO-BETA-LACTAMASE DOMAIN-CONTAINING PROTEIN"/>
    <property type="match status" value="1"/>
</dbReference>
<sequence>MLFDLLAIQINGEKAADKDLIINIILTDTNEQATLILKNGALSNRIGRLHPAPTVTLEGDKQVIYASLMQPESIAANLQNHKLSVTGKLESLKELFSTFEAPDAYFNIIEP</sequence>
<organism evidence="2 3">
    <name type="scientific">Parabacteroides distasonis</name>
    <dbReference type="NCBI Taxonomy" id="823"/>
    <lineage>
        <taxon>Bacteria</taxon>
        <taxon>Pseudomonadati</taxon>
        <taxon>Bacteroidota</taxon>
        <taxon>Bacteroidia</taxon>
        <taxon>Bacteroidales</taxon>
        <taxon>Tannerellaceae</taxon>
        <taxon>Parabacteroides</taxon>
    </lineage>
</organism>
<evidence type="ECO:0000313" key="3">
    <source>
        <dbReference type="Proteomes" id="UP001210126"/>
    </source>
</evidence>
<feature type="domain" description="Alkyl sulfatase C-terminal" evidence="1">
    <location>
        <begin position="1"/>
        <end position="111"/>
    </location>
</feature>
<gene>
    <name evidence="2" type="ORF">PN599_06130</name>
</gene>
<dbReference type="PANTHER" id="PTHR43223">
    <property type="entry name" value="ALKYL/ARYL-SULFATASE"/>
    <property type="match status" value="1"/>
</dbReference>
<dbReference type="AlphaFoldDB" id="A0AB35J9Q1"/>
<proteinExistence type="predicted"/>
<accession>A0AB35J9Q1</accession>